<dbReference type="EMBL" id="OW152832">
    <property type="protein sequence ID" value="CAH2051780.1"/>
    <property type="molecule type" value="Genomic_DNA"/>
</dbReference>
<name>A0ABN8I9X4_9NEOP</name>
<feature type="compositionally biased region" description="Basic and acidic residues" evidence="1">
    <location>
        <begin position="131"/>
        <end position="143"/>
    </location>
</feature>
<gene>
    <name evidence="2" type="ORF">IPOD504_LOCUS7937</name>
</gene>
<evidence type="ECO:0000256" key="1">
    <source>
        <dbReference type="SAM" id="MobiDB-lite"/>
    </source>
</evidence>
<reference evidence="2" key="1">
    <citation type="submission" date="2022-03" db="EMBL/GenBank/DDBJ databases">
        <authorList>
            <person name="Martin H S."/>
        </authorList>
    </citation>
    <scope>NUCLEOTIDE SEQUENCE</scope>
</reference>
<keyword evidence="3" id="KW-1185">Reference proteome</keyword>
<feature type="region of interest" description="Disordered" evidence="1">
    <location>
        <begin position="110"/>
        <end position="242"/>
    </location>
</feature>
<sequence length="278" mass="30067">MIFAKQRVKCEGDRSGVKAGDTGSGALVRSTRKHEKVRGILLRTDRQNGGDEALWGKRKRARYRLFARGFSRAAAADVKSSIRARDGLKGETRPARGGGRRRPLIVGCSGAARTWGGRGAAGARTSPSRTHPTETRTRAEGARRASNGGTTTRLRVEPTDADALRSTTDANYASRPSPEGAEAGGARPPEPRSAATRAGETDRRNREARRAAGRWLRGAELEGETGGRGGGRRRAHAAERNARRCTVPSASALYITPYGWRVALARETRSRRRTPAEF</sequence>
<dbReference type="Proteomes" id="UP000837857">
    <property type="component" value="Chromosome 20"/>
</dbReference>
<evidence type="ECO:0000313" key="3">
    <source>
        <dbReference type="Proteomes" id="UP000837857"/>
    </source>
</evidence>
<evidence type="ECO:0000313" key="2">
    <source>
        <dbReference type="EMBL" id="CAH2051780.1"/>
    </source>
</evidence>
<feature type="compositionally biased region" description="Basic and acidic residues" evidence="1">
    <location>
        <begin position="199"/>
        <end position="210"/>
    </location>
</feature>
<feature type="non-terminal residue" evidence="2">
    <location>
        <position position="278"/>
    </location>
</feature>
<proteinExistence type="predicted"/>
<organism evidence="2 3">
    <name type="scientific">Iphiclides podalirius</name>
    <name type="common">scarce swallowtail</name>
    <dbReference type="NCBI Taxonomy" id="110791"/>
    <lineage>
        <taxon>Eukaryota</taxon>
        <taxon>Metazoa</taxon>
        <taxon>Ecdysozoa</taxon>
        <taxon>Arthropoda</taxon>
        <taxon>Hexapoda</taxon>
        <taxon>Insecta</taxon>
        <taxon>Pterygota</taxon>
        <taxon>Neoptera</taxon>
        <taxon>Endopterygota</taxon>
        <taxon>Lepidoptera</taxon>
        <taxon>Glossata</taxon>
        <taxon>Ditrysia</taxon>
        <taxon>Papilionoidea</taxon>
        <taxon>Papilionidae</taxon>
        <taxon>Papilioninae</taxon>
        <taxon>Iphiclides</taxon>
    </lineage>
</organism>
<feature type="compositionally biased region" description="Low complexity" evidence="1">
    <location>
        <begin position="110"/>
        <end position="125"/>
    </location>
</feature>
<accession>A0ABN8I9X4</accession>
<protein>
    <submittedName>
        <fullName evidence="2">Uncharacterized protein</fullName>
    </submittedName>
</protein>